<dbReference type="EMBL" id="ML735779">
    <property type="protein sequence ID" value="KAE8414744.1"/>
    <property type="molecule type" value="Genomic_DNA"/>
</dbReference>
<proteinExistence type="predicted"/>
<name>A0ABQ6WC91_9EURO</name>
<gene>
    <name evidence="1" type="ORF">BDV36DRAFT_264359</name>
</gene>
<reference evidence="1 2" key="1">
    <citation type="submission" date="2019-04" db="EMBL/GenBank/DDBJ databases">
        <authorList>
            <consortium name="DOE Joint Genome Institute"/>
            <person name="Mondo S."/>
            <person name="Kjaerbolling I."/>
            <person name="Vesth T."/>
            <person name="Frisvad J.C."/>
            <person name="Nybo J.L."/>
            <person name="Theobald S."/>
            <person name="Kildgaard S."/>
            <person name="Isbrandt T."/>
            <person name="Kuo A."/>
            <person name="Sato A."/>
            <person name="Lyhne E.K."/>
            <person name="Kogle M.E."/>
            <person name="Wiebenga A."/>
            <person name="Kun R.S."/>
            <person name="Lubbers R.J."/>
            <person name="Makela M.R."/>
            <person name="Barry K."/>
            <person name="Chovatia M."/>
            <person name="Clum A."/>
            <person name="Daum C."/>
            <person name="Haridas S."/>
            <person name="He G."/>
            <person name="LaButti K."/>
            <person name="Lipzen A."/>
            <person name="Riley R."/>
            <person name="Salamov A."/>
            <person name="Simmons B.A."/>
            <person name="Magnuson J.K."/>
            <person name="Henrissat B."/>
            <person name="Mortensen U.H."/>
            <person name="Larsen T.O."/>
            <person name="Devries R.P."/>
            <person name="Grigoriev I.V."/>
            <person name="Machida M."/>
            <person name="Baker S.E."/>
            <person name="Andersen M.R."/>
            <person name="Cantor M.N."/>
            <person name="Hua S.X."/>
        </authorList>
    </citation>
    <scope>NUCLEOTIDE SEQUENCE [LARGE SCALE GENOMIC DNA]</scope>
    <source>
        <strain evidence="1 2">CBS 117616</strain>
    </source>
</reference>
<protein>
    <submittedName>
        <fullName evidence="1">Uncharacterized protein</fullName>
    </submittedName>
</protein>
<evidence type="ECO:0000313" key="2">
    <source>
        <dbReference type="Proteomes" id="UP000325395"/>
    </source>
</evidence>
<keyword evidence="2" id="KW-1185">Reference proteome</keyword>
<organism evidence="1 2">
    <name type="scientific">Aspergillus pseudocaelatus</name>
    <dbReference type="NCBI Taxonomy" id="1825620"/>
    <lineage>
        <taxon>Eukaryota</taxon>
        <taxon>Fungi</taxon>
        <taxon>Dikarya</taxon>
        <taxon>Ascomycota</taxon>
        <taxon>Pezizomycotina</taxon>
        <taxon>Eurotiomycetes</taxon>
        <taxon>Eurotiomycetidae</taxon>
        <taxon>Eurotiales</taxon>
        <taxon>Aspergillaceae</taxon>
        <taxon>Aspergillus</taxon>
        <taxon>Aspergillus subgen. Circumdati</taxon>
    </lineage>
</organism>
<dbReference type="Proteomes" id="UP000325395">
    <property type="component" value="Unassembled WGS sequence"/>
</dbReference>
<evidence type="ECO:0000313" key="1">
    <source>
        <dbReference type="EMBL" id="KAE8414744.1"/>
    </source>
</evidence>
<accession>A0ABQ6WC91</accession>
<sequence>MTRKVIIAASGGLSFLAFVCVSLQPFISCAVTIFKPPLPTATFVNRHTHGVLYSEQA</sequence>